<evidence type="ECO:0000313" key="5">
    <source>
        <dbReference type="EMBL" id="CAD9257171.1"/>
    </source>
</evidence>
<name>A0A7S1U4X3_9STRA</name>
<dbReference type="PANTHER" id="PTHR21461:SF69">
    <property type="entry name" value="GLYCOSYLTRANSFERASE FAMILY 92 PROTEIN"/>
    <property type="match status" value="1"/>
</dbReference>
<protein>
    <recommendedName>
        <fullName evidence="6">Glycosyltransferase family 92 protein</fullName>
    </recommendedName>
</protein>
<dbReference type="GO" id="GO:0016020">
    <property type="term" value="C:membrane"/>
    <property type="evidence" value="ECO:0007669"/>
    <property type="project" value="UniProtKB-SubCell"/>
</dbReference>
<dbReference type="SUPFAM" id="SSF53448">
    <property type="entry name" value="Nucleotide-diphospho-sugar transferases"/>
    <property type="match status" value="1"/>
</dbReference>
<sequence length="569" mass="63946">MQLYRPAVRPLKGNPRGRRSTSQRILGACIVLCGIVTAFLCSYYAISAAIGMLPTMREVRERAGPNESILLRKRRIELRTEGHEVDPRVPAAPYTGPRHKLGLCVSVKNEGRFLREWIEWHLMLGVGHFFIYDDGSTDDSIAIVKEYAEKGQATFVGGPEVWQVPNEKKHKIKDLLVHCFEYAAPHLDWMSFLDPDEFMFPIDHFDADSTTCSIASFLDKRCPSDQSHVMMRWQMFGTNGHDRHPAGSLPETHFWSGGPCDRASLNGTSHGGCGNEKVPYTAGACGECRLFKHIVNTRQCLHDATFGDSEHAEHWPVHIRSTDPMYTVVTEERGCRRGWVNDDPLESDLDSPMGCIMATLNTEEDFPLDLVDQHSLMRPRPHHRYSPKCCSGGIALYHYAVKSKEAIEWRHDRGFRHIDHSAPNRVRFRDLNTRFTPHALRFLRAFQRRLGPELSSPKLSFYDVRNSMAGDNVACSLHQGLKLNGGEVVNAARKALAVPNPDGTGPEQCCETCSMTRNCEVTIPTRWPSKDQSAHPQPGPAGLYLVRGRGLLAVERRQGHPGEAAVPRL</sequence>
<dbReference type="EMBL" id="HBGJ01024304">
    <property type="protein sequence ID" value="CAD9257171.1"/>
    <property type="molecule type" value="Transcribed_RNA"/>
</dbReference>
<dbReference type="AlphaFoldDB" id="A0A7S1U4X3"/>
<proteinExistence type="predicted"/>
<evidence type="ECO:0000256" key="1">
    <source>
        <dbReference type="ARBA" id="ARBA00004167"/>
    </source>
</evidence>
<dbReference type="Gene3D" id="3.90.550.10">
    <property type="entry name" value="Spore Coat Polysaccharide Biosynthesis Protein SpsA, Chain A"/>
    <property type="match status" value="1"/>
</dbReference>
<evidence type="ECO:0008006" key="6">
    <source>
        <dbReference type="Google" id="ProtNLM"/>
    </source>
</evidence>
<evidence type="ECO:0000256" key="3">
    <source>
        <dbReference type="ARBA" id="ARBA00022989"/>
    </source>
</evidence>
<keyword evidence="4" id="KW-0472">Membrane</keyword>
<evidence type="ECO:0000256" key="4">
    <source>
        <dbReference type="SAM" id="Phobius"/>
    </source>
</evidence>
<dbReference type="PANTHER" id="PTHR21461">
    <property type="entry name" value="GLYCOSYLTRANSFERASE FAMILY 92 PROTEIN"/>
    <property type="match status" value="1"/>
</dbReference>
<comment type="subcellular location">
    <subcellularLocation>
        <location evidence="1">Membrane</location>
        <topology evidence="1">Single-pass membrane protein</topology>
    </subcellularLocation>
</comment>
<gene>
    <name evidence="5" type="ORF">PPAR1163_LOCUS15542</name>
</gene>
<dbReference type="GO" id="GO:0005737">
    <property type="term" value="C:cytoplasm"/>
    <property type="evidence" value="ECO:0007669"/>
    <property type="project" value="TreeGrafter"/>
</dbReference>
<keyword evidence="3 4" id="KW-1133">Transmembrane helix</keyword>
<feature type="transmembrane region" description="Helical" evidence="4">
    <location>
        <begin position="25"/>
        <end position="46"/>
    </location>
</feature>
<dbReference type="InterPro" id="IPR029044">
    <property type="entry name" value="Nucleotide-diphossugar_trans"/>
</dbReference>
<accession>A0A7S1U4X3</accession>
<reference evidence="5" key="1">
    <citation type="submission" date="2021-01" db="EMBL/GenBank/DDBJ databases">
        <authorList>
            <person name="Corre E."/>
            <person name="Pelletier E."/>
            <person name="Niang G."/>
            <person name="Scheremetjew M."/>
            <person name="Finn R."/>
            <person name="Kale V."/>
            <person name="Holt S."/>
            <person name="Cochrane G."/>
            <person name="Meng A."/>
            <person name="Brown T."/>
            <person name="Cohen L."/>
        </authorList>
    </citation>
    <scope>NUCLEOTIDE SEQUENCE</scope>
    <source>
        <strain evidence="5">CCMP2877</strain>
    </source>
</reference>
<dbReference type="Pfam" id="PF13704">
    <property type="entry name" value="Glyco_tranf_2_4"/>
    <property type="match status" value="1"/>
</dbReference>
<keyword evidence="2 4" id="KW-0812">Transmembrane</keyword>
<organism evidence="5">
    <name type="scientific">Phaeomonas parva</name>
    <dbReference type="NCBI Taxonomy" id="124430"/>
    <lineage>
        <taxon>Eukaryota</taxon>
        <taxon>Sar</taxon>
        <taxon>Stramenopiles</taxon>
        <taxon>Ochrophyta</taxon>
        <taxon>Pinguiophyceae</taxon>
        <taxon>Pinguiochrysidales</taxon>
        <taxon>Pinguiochrysidaceae</taxon>
        <taxon>Phaeomonas</taxon>
    </lineage>
</organism>
<evidence type="ECO:0000256" key="2">
    <source>
        <dbReference type="ARBA" id="ARBA00022692"/>
    </source>
</evidence>
<dbReference type="GO" id="GO:0016757">
    <property type="term" value="F:glycosyltransferase activity"/>
    <property type="evidence" value="ECO:0007669"/>
    <property type="project" value="TreeGrafter"/>
</dbReference>